<evidence type="ECO:0000313" key="3">
    <source>
        <dbReference type="Proteomes" id="UP000263928"/>
    </source>
</evidence>
<dbReference type="RefSeq" id="WP_119161996.1">
    <property type="nucleotide sequence ID" value="NZ_RCIV01000010.1"/>
</dbReference>
<reference evidence="1 4" key="3">
    <citation type="submission" date="2018-10" db="EMBL/GenBank/DDBJ databases">
        <title>Propionibacterium australiense Genome Sequencing and Assembly.</title>
        <authorList>
            <person name="Bernier A.-M."/>
            <person name="Bernard K."/>
        </authorList>
    </citation>
    <scope>NUCLEOTIDE SEQUENCE [LARGE SCALE GENOMIC DNA]</scope>
    <source>
        <strain evidence="1 4">NML98A078</strain>
    </source>
</reference>
<dbReference type="Pfam" id="PF00805">
    <property type="entry name" value="Pentapeptide"/>
    <property type="match status" value="1"/>
</dbReference>
<evidence type="ECO:0000313" key="4">
    <source>
        <dbReference type="Proteomes" id="UP000279336"/>
    </source>
</evidence>
<dbReference type="Proteomes" id="UP000263928">
    <property type="component" value="Unassembled WGS sequence"/>
</dbReference>
<reference evidence="2" key="2">
    <citation type="submission" date="2018-08" db="EMBL/GenBank/DDBJ databases">
        <authorList>
            <person name="Ferrada E.E."/>
            <person name="Latorre B.A."/>
        </authorList>
    </citation>
    <scope>NUCLEOTIDE SEQUENCE [LARGE SCALE GENOMIC DNA]</scope>
    <source>
        <strain evidence="2">Propionibacterium_australiense1</strain>
    </source>
</reference>
<proteinExistence type="predicted"/>
<gene>
    <name evidence="1" type="ORF">D7U36_13280</name>
    <name evidence="2" type="ORF">PROPAUS_1576</name>
</gene>
<reference evidence="3" key="1">
    <citation type="submission" date="2018-08" db="EMBL/GenBank/DDBJ databases">
        <authorList>
            <person name="Hornung B."/>
        </authorList>
    </citation>
    <scope>NUCLEOTIDE SEQUENCE [LARGE SCALE GENOMIC DNA]</scope>
</reference>
<accession>A0A383S8R4</accession>
<dbReference type="Gene3D" id="2.160.20.80">
    <property type="entry name" value="E3 ubiquitin-protein ligase SopA"/>
    <property type="match status" value="1"/>
</dbReference>
<sequence>MVLIDHFRNKYGRQEDVDMYDQEFDGADFSGAKVGYFELRDSVLRSCDFSKTRIEYAVFVGSKRLRRCCLMGVGGSSVMTGCRGCGG</sequence>
<dbReference type="EMBL" id="UNQJ01000010">
    <property type="protein sequence ID" value="SYZ33656.1"/>
    <property type="molecule type" value="Genomic_DNA"/>
</dbReference>
<dbReference type="InterPro" id="IPR001646">
    <property type="entry name" value="5peptide_repeat"/>
</dbReference>
<dbReference type="EMBL" id="RCIW01000040">
    <property type="protein sequence ID" value="RLP06016.1"/>
    <property type="molecule type" value="Genomic_DNA"/>
</dbReference>
<name>A0A383S8R4_9ACTN</name>
<keyword evidence="3" id="KW-1185">Reference proteome</keyword>
<dbReference type="SUPFAM" id="SSF141571">
    <property type="entry name" value="Pentapeptide repeat-like"/>
    <property type="match status" value="1"/>
</dbReference>
<protein>
    <submittedName>
        <fullName evidence="2">Pentapeptide repeats (8 copies)</fullName>
    </submittedName>
</protein>
<dbReference type="Proteomes" id="UP000279336">
    <property type="component" value="Unassembled WGS sequence"/>
</dbReference>
<dbReference type="AlphaFoldDB" id="A0A383S8R4"/>
<organism evidence="2 3">
    <name type="scientific">Propionibacterium australiense</name>
    <dbReference type="NCBI Taxonomy" id="119981"/>
    <lineage>
        <taxon>Bacteria</taxon>
        <taxon>Bacillati</taxon>
        <taxon>Actinomycetota</taxon>
        <taxon>Actinomycetes</taxon>
        <taxon>Propionibacteriales</taxon>
        <taxon>Propionibacteriaceae</taxon>
        <taxon>Propionibacterium</taxon>
    </lineage>
</organism>
<evidence type="ECO:0000313" key="1">
    <source>
        <dbReference type="EMBL" id="RLP06016.1"/>
    </source>
</evidence>
<evidence type="ECO:0000313" key="2">
    <source>
        <dbReference type="EMBL" id="SYZ33656.1"/>
    </source>
</evidence>